<dbReference type="GO" id="GO:0051015">
    <property type="term" value="F:actin filament binding"/>
    <property type="evidence" value="ECO:0007669"/>
    <property type="project" value="InterPro"/>
</dbReference>
<sequence>MEVFKTSWETQVHLLVDSVDEITGIDEFLIVSENHIGEDVETCIQALKQRDVESFDRSAGLVRGRTERVISVVMAEMENFERGPYTEGVEKTVRSLKEDIIPRFADVVESTVETLSQNPRAKIDEERVIQTSQLVYDAIRDVRKAVELKTKRYADGGVMGMEEIYTAEVRRQQELAIAKEEAAYQQLQAAGKVHYDIRASGGDDIGGMGVASIKVNGVEYCHKRLGHNVVVLDPAGQFVASRNFDTTTQEGGVAMGRFLDELPEDHIVLIATQDTTGVGAEHAGPALERLGAKGPFNPGYRSSWAFAGYTGPDAKPWIREESRPAEEGPTLVSNLIYTPAYEQGKIKIVIRAEGSDDPDKQGYCSIKVNGVERSSRTRGHNLVVLDDSGNFITSSSFDTGDASKDEGIAMARFLDGLPNERIVLISTQDTKGVGVNEAKDSLARIGATGNVNPGPGGSWVFMGYTGPDAVDWVTQMARPRHKGPCVVSEFITLPAAVKAVEEEQVRPSSMGEVEGFEYEGEGGNESDDEEDVSIHDMSDRAKMRNLPAEEKAKIERLSTELRSEKSRFENMLSQWDESGNEIVVLAKKMCMMMMDMSDFTRGAGPLKTTMDVITAAKRIARAGARMNQLATEVAEKCAHSQSKNDLLAYIQRISLFSHQLTITSRVKADIQTISGVEVVSALESATSLIMSAKNLMNAVILTVKASYVASTKFRGSNKSAINWKMRAPGKKPLISSQPSEDSYSRVPAKSTRHREQTPLQALSEFDTQAPRKRTDF</sequence>
<accession>A0A7D9JB41</accession>
<dbReference type="PROSITE" id="PS52031">
    <property type="entry name" value="GG_LECTIN"/>
    <property type="match status" value="2"/>
</dbReference>
<protein>
    <submittedName>
        <fullName evidence="5">Catenin alpha-2-like</fullName>
    </submittedName>
</protein>
<evidence type="ECO:0000313" key="5">
    <source>
        <dbReference type="EMBL" id="CAB4026103.1"/>
    </source>
</evidence>
<evidence type="ECO:0000313" key="6">
    <source>
        <dbReference type="Proteomes" id="UP001152795"/>
    </source>
</evidence>
<dbReference type="EMBL" id="CACRXK020014012">
    <property type="protein sequence ID" value="CAB4026103.1"/>
    <property type="molecule type" value="Genomic_DNA"/>
</dbReference>
<dbReference type="GO" id="GO:0005912">
    <property type="term" value="C:adherens junction"/>
    <property type="evidence" value="ECO:0007669"/>
    <property type="project" value="TreeGrafter"/>
</dbReference>
<proteinExistence type="inferred from homology"/>
<evidence type="ECO:0000256" key="3">
    <source>
        <dbReference type="ARBA" id="ARBA00022490"/>
    </source>
</evidence>
<evidence type="ECO:0000256" key="2">
    <source>
        <dbReference type="ARBA" id="ARBA00008376"/>
    </source>
</evidence>
<dbReference type="InterPro" id="IPR036723">
    <property type="entry name" value="Alpha-catenin/vinculin-like_sf"/>
</dbReference>
<comment type="similarity">
    <text evidence="2">Belongs to the vinculin/alpha-catenin family.</text>
</comment>
<feature type="region of interest" description="Disordered" evidence="4">
    <location>
        <begin position="727"/>
        <end position="776"/>
    </location>
</feature>
<dbReference type="Pfam" id="PF15711">
    <property type="entry name" value="ILEI"/>
    <property type="match status" value="2"/>
</dbReference>
<dbReference type="InterPro" id="IPR006077">
    <property type="entry name" value="Vinculin/catenin"/>
</dbReference>
<keyword evidence="3" id="KW-0963">Cytoplasm</keyword>
<dbReference type="GO" id="GO:0098609">
    <property type="term" value="P:cell-cell adhesion"/>
    <property type="evidence" value="ECO:0007669"/>
    <property type="project" value="TreeGrafter"/>
</dbReference>
<name>A0A7D9JB41_PARCT</name>
<dbReference type="Proteomes" id="UP001152795">
    <property type="component" value="Unassembled WGS sequence"/>
</dbReference>
<dbReference type="PANTHER" id="PTHR18914:SF9">
    <property type="entry name" value="CATENIN ALPHA"/>
    <property type="match status" value="1"/>
</dbReference>
<comment type="caution">
    <text evidence="5">The sequence shown here is derived from an EMBL/GenBank/DDBJ whole genome shotgun (WGS) entry which is preliminary data.</text>
</comment>
<keyword evidence="6" id="KW-1185">Reference proteome</keyword>
<dbReference type="PANTHER" id="PTHR18914">
    <property type="entry name" value="ALPHA CATENIN"/>
    <property type="match status" value="1"/>
</dbReference>
<organism evidence="5 6">
    <name type="scientific">Paramuricea clavata</name>
    <name type="common">Red gorgonian</name>
    <name type="synonym">Violescent sea-whip</name>
    <dbReference type="NCBI Taxonomy" id="317549"/>
    <lineage>
        <taxon>Eukaryota</taxon>
        <taxon>Metazoa</taxon>
        <taxon>Cnidaria</taxon>
        <taxon>Anthozoa</taxon>
        <taxon>Octocorallia</taxon>
        <taxon>Malacalcyonacea</taxon>
        <taxon>Plexauridae</taxon>
        <taxon>Paramuricea</taxon>
    </lineage>
</organism>
<dbReference type="GO" id="GO:0016342">
    <property type="term" value="C:catenin complex"/>
    <property type="evidence" value="ECO:0007669"/>
    <property type="project" value="TreeGrafter"/>
</dbReference>
<dbReference type="Gene3D" id="1.20.120.230">
    <property type="entry name" value="Alpha-catenin/vinculin-like"/>
    <property type="match status" value="2"/>
</dbReference>
<gene>
    <name evidence="5" type="ORF">PACLA_8A063230</name>
</gene>
<feature type="region of interest" description="Disordered" evidence="4">
    <location>
        <begin position="514"/>
        <end position="533"/>
    </location>
</feature>
<dbReference type="Pfam" id="PF01044">
    <property type="entry name" value="Vinculin"/>
    <property type="match status" value="2"/>
</dbReference>
<dbReference type="InterPro" id="IPR039477">
    <property type="entry name" value="ILEI/PANDER_dom"/>
</dbReference>
<reference evidence="5" key="1">
    <citation type="submission" date="2020-04" db="EMBL/GenBank/DDBJ databases">
        <authorList>
            <person name="Alioto T."/>
            <person name="Alioto T."/>
            <person name="Gomez Garrido J."/>
        </authorList>
    </citation>
    <scope>NUCLEOTIDE SEQUENCE</scope>
    <source>
        <strain evidence="5">A484AB</strain>
    </source>
</reference>
<evidence type="ECO:0000256" key="1">
    <source>
        <dbReference type="ARBA" id="ARBA00004496"/>
    </source>
</evidence>
<comment type="subcellular location">
    <subcellularLocation>
        <location evidence="1">Cytoplasm</location>
    </subcellularLocation>
</comment>
<dbReference type="GO" id="GO:0016477">
    <property type="term" value="P:cell migration"/>
    <property type="evidence" value="ECO:0007669"/>
    <property type="project" value="TreeGrafter"/>
</dbReference>
<dbReference type="GO" id="GO:0005737">
    <property type="term" value="C:cytoplasm"/>
    <property type="evidence" value="ECO:0007669"/>
    <property type="project" value="UniProtKB-SubCell"/>
</dbReference>
<dbReference type="AlphaFoldDB" id="A0A7D9JB41"/>
<dbReference type="OrthoDB" id="5965153at2759"/>
<feature type="compositionally biased region" description="Acidic residues" evidence="4">
    <location>
        <begin position="514"/>
        <end position="531"/>
    </location>
</feature>
<dbReference type="GO" id="GO:0008013">
    <property type="term" value="F:beta-catenin binding"/>
    <property type="evidence" value="ECO:0007669"/>
    <property type="project" value="TreeGrafter"/>
</dbReference>
<dbReference type="PRINTS" id="PR00806">
    <property type="entry name" value="VINCULIN"/>
</dbReference>
<dbReference type="SUPFAM" id="SSF47220">
    <property type="entry name" value="alpha-catenin/vinculin-like"/>
    <property type="match status" value="2"/>
</dbReference>
<evidence type="ECO:0000256" key="4">
    <source>
        <dbReference type="SAM" id="MobiDB-lite"/>
    </source>
</evidence>